<proteinExistence type="predicted"/>
<dbReference type="RefSeq" id="WP_230869307.1">
    <property type="nucleotide sequence ID" value="NZ_CP046640.1"/>
</dbReference>
<dbReference type="AlphaFoldDB" id="A0A8A7K7K0"/>
<name>A0A8A7K7K0_9FIRM</name>
<organism evidence="1 2">
    <name type="scientific">Iocasia fonsfrigidae</name>
    <dbReference type="NCBI Taxonomy" id="2682810"/>
    <lineage>
        <taxon>Bacteria</taxon>
        <taxon>Bacillati</taxon>
        <taxon>Bacillota</taxon>
        <taxon>Clostridia</taxon>
        <taxon>Halanaerobiales</taxon>
        <taxon>Halanaerobiaceae</taxon>
        <taxon>Iocasia</taxon>
    </lineage>
</organism>
<gene>
    <name evidence="1" type="ORF">GM661_06645</name>
</gene>
<dbReference type="Gene3D" id="3.40.50.300">
    <property type="entry name" value="P-loop containing nucleotide triphosphate hydrolases"/>
    <property type="match status" value="1"/>
</dbReference>
<dbReference type="Proteomes" id="UP000665020">
    <property type="component" value="Chromosome"/>
</dbReference>
<dbReference type="KEGG" id="ifn:GM661_06645"/>
<reference evidence="1" key="1">
    <citation type="submission" date="2019-12" db="EMBL/GenBank/DDBJ databases">
        <authorList>
            <person name="zhang j."/>
            <person name="sun C.M."/>
        </authorList>
    </citation>
    <scope>NUCLEOTIDE SEQUENCE</scope>
    <source>
        <strain evidence="1">NS-1</strain>
    </source>
</reference>
<dbReference type="SUPFAM" id="SSF52540">
    <property type="entry name" value="P-loop containing nucleoside triphosphate hydrolases"/>
    <property type="match status" value="1"/>
</dbReference>
<dbReference type="InterPro" id="IPR027417">
    <property type="entry name" value="P-loop_NTPase"/>
</dbReference>
<sequence>MNKFVFLLCPPLSGSTMIKELFESSEAVSTFYGEGQFFAEAHNIIGRGVPRWDPNLKVNWELLKQIFFKYWNLEKPVLFEKSPPHLLRALEIEKVFTPAYFIISIRNPYAQIEGLWRRKWMPSPTAAAELWVLCARYQIKNLNTLKSKIFFRYEDFTDNIDLFLEKIKEFIPEVGVLNKNKAFHAHNITGKPLHGIVNLNDRKFKLLKPEVIKEVNEVFKLNEDLLKYFNYNLIEVEK</sequence>
<dbReference type="EMBL" id="CP046640">
    <property type="protein sequence ID" value="QTL97686.1"/>
    <property type="molecule type" value="Genomic_DNA"/>
</dbReference>
<evidence type="ECO:0008006" key="3">
    <source>
        <dbReference type="Google" id="ProtNLM"/>
    </source>
</evidence>
<protein>
    <recommendedName>
        <fullName evidence="3">Sulfotransferase</fullName>
    </recommendedName>
</protein>
<accession>A0A8A7K7K0</accession>
<evidence type="ECO:0000313" key="2">
    <source>
        <dbReference type="Proteomes" id="UP000665020"/>
    </source>
</evidence>
<keyword evidence="2" id="KW-1185">Reference proteome</keyword>
<evidence type="ECO:0000313" key="1">
    <source>
        <dbReference type="EMBL" id="QTL97686.1"/>
    </source>
</evidence>